<dbReference type="Gene3D" id="1.10.3720.10">
    <property type="entry name" value="MetI-like"/>
    <property type="match status" value="1"/>
</dbReference>
<protein>
    <submittedName>
        <fullName evidence="10">Carbohydrate ABC transporter permease</fullName>
    </submittedName>
</protein>
<dbReference type="InterPro" id="IPR000515">
    <property type="entry name" value="MetI-like"/>
</dbReference>
<dbReference type="PANTHER" id="PTHR43744:SF8">
    <property type="entry name" value="SN-GLYCEROL-3-PHOSPHATE TRANSPORT SYSTEM PERMEASE PROTEIN UGPE"/>
    <property type="match status" value="1"/>
</dbReference>
<dbReference type="EMBL" id="JBHLSV010000004">
    <property type="protein sequence ID" value="MFC0673218.1"/>
    <property type="molecule type" value="Genomic_DNA"/>
</dbReference>
<dbReference type="PROSITE" id="PS50928">
    <property type="entry name" value="ABC_TM1"/>
    <property type="match status" value="1"/>
</dbReference>
<feature type="transmembrane region" description="Helical" evidence="7">
    <location>
        <begin position="163"/>
        <end position="186"/>
    </location>
</feature>
<dbReference type="Proteomes" id="UP001589793">
    <property type="component" value="Unassembled WGS sequence"/>
</dbReference>
<feature type="transmembrane region" description="Helical" evidence="7">
    <location>
        <begin position="33"/>
        <end position="54"/>
    </location>
</feature>
<accession>A0ABV6R8D9</accession>
<evidence type="ECO:0000256" key="7">
    <source>
        <dbReference type="RuleBase" id="RU363032"/>
    </source>
</evidence>
<evidence type="ECO:0000313" key="11">
    <source>
        <dbReference type="Proteomes" id="UP001589793"/>
    </source>
</evidence>
<comment type="caution">
    <text evidence="10">The sequence shown here is derived from an EMBL/GenBank/DDBJ whole genome shotgun (WGS) entry which is preliminary data.</text>
</comment>
<evidence type="ECO:0000256" key="2">
    <source>
        <dbReference type="ARBA" id="ARBA00022448"/>
    </source>
</evidence>
<evidence type="ECO:0000256" key="5">
    <source>
        <dbReference type="ARBA" id="ARBA00022989"/>
    </source>
</evidence>
<keyword evidence="11" id="KW-1185">Reference proteome</keyword>
<keyword evidence="5 7" id="KW-1133">Transmembrane helix</keyword>
<name>A0ABV6R8D9_9MICO</name>
<organism evidence="10 11">
    <name type="scientific">Brachybacterium hainanense</name>
    <dbReference type="NCBI Taxonomy" id="1541174"/>
    <lineage>
        <taxon>Bacteria</taxon>
        <taxon>Bacillati</taxon>
        <taxon>Actinomycetota</taxon>
        <taxon>Actinomycetes</taxon>
        <taxon>Micrococcales</taxon>
        <taxon>Dermabacteraceae</taxon>
        <taxon>Brachybacterium</taxon>
    </lineage>
</organism>
<gene>
    <name evidence="10" type="ORF">ACFFF6_04525</name>
</gene>
<evidence type="ECO:0000256" key="6">
    <source>
        <dbReference type="ARBA" id="ARBA00023136"/>
    </source>
</evidence>
<comment type="subcellular location">
    <subcellularLocation>
        <location evidence="1 7">Cell membrane</location>
        <topology evidence="1 7">Multi-pass membrane protein</topology>
    </subcellularLocation>
</comment>
<reference evidence="10 11" key="1">
    <citation type="submission" date="2024-09" db="EMBL/GenBank/DDBJ databases">
        <authorList>
            <person name="Sun Q."/>
            <person name="Mori K."/>
        </authorList>
    </citation>
    <scope>NUCLEOTIDE SEQUENCE [LARGE SCALE GENOMIC DNA]</scope>
    <source>
        <strain evidence="10 11">CICC 10874</strain>
    </source>
</reference>
<dbReference type="RefSeq" id="WP_376978613.1">
    <property type="nucleotide sequence ID" value="NZ_JBHLSV010000004.1"/>
</dbReference>
<evidence type="ECO:0000256" key="1">
    <source>
        <dbReference type="ARBA" id="ARBA00004651"/>
    </source>
</evidence>
<evidence type="ECO:0000256" key="3">
    <source>
        <dbReference type="ARBA" id="ARBA00022475"/>
    </source>
</evidence>
<feature type="region of interest" description="Disordered" evidence="8">
    <location>
        <begin position="1"/>
        <end position="24"/>
    </location>
</feature>
<sequence length="302" mass="33005">MVAVDATSPSLSPARAATVGATPRRRRHRPRRILAHLLILTLGLSWMYPLIWAFTSAFKSKIGMFEDGPSILFSQPPVLGNFAQAWSGADFGQYFFNSVFIAFFSVLGTVLFTAMAGYALARTAFPGRRIIMVVVAVMLFLPRGYTLIPVYDLVYQLYLLNTLWAVIVVQVAGGMIFSTFLFMGFFMTANKEMEEAARVDGASFNQTFFRVMLPTARPMIATVGLFAFIGSWNDFIIPLVLTLGRPDLRTVPVGMASLIGGAEGTNWPVLCAASVISLLPIVIVFLVAQRHIVDAFAGAVKG</sequence>
<dbReference type="InterPro" id="IPR035906">
    <property type="entry name" value="MetI-like_sf"/>
</dbReference>
<keyword evidence="4 7" id="KW-0812">Transmembrane</keyword>
<keyword evidence="3" id="KW-1003">Cell membrane</keyword>
<dbReference type="Pfam" id="PF00528">
    <property type="entry name" value="BPD_transp_1"/>
    <property type="match status" value="1"/>
</dbReference>
<feature type="transmembrane region" description="Helical" evidence="7">
    <location>
        <begin position="130"/>
        <end position="151"/>
    </location>
</feature>
<feature type="transmembrane region" description="Helical" evidence="7">
    <location>
        <begin position="94"/>
        <end position="118"/>
    </location>
</feature>
<dbReference type="SUPFAM" id="SSF161098">
    <property type="entry name" value="MetI-like"/>
    <property type="match status" value="1"/>
</dbReference>
<evidence type="ECO:0000259" key="9">
    <source>
        <dbReference type="PROSITE" id="PS50928"/>
    </source>
</evidence>
<comment type="similarity">
    <text evidence="7">Belongs to the binding-protein-dependent transport system permease family.</text>
</comment>
<feature type="domain" description="ABC transmembrane type-1" evidence="9">
    <location>
        <begin position="95"/>
        <end position="288"/>
    </location>
</feature>
<feature type="transmembrane region" description="Helical" evidence="7">
    <location>
        <begin position="267"/>
        <end position="288"/>
    </location>
</feature>
<keyword evidence="6 7" id="KW-0472">Membrane</keyword>
<proteinExistence type="inferred from homology"/>
<dbReference type="PANTHER" id="PTHR43744">
    <property type="entry name" value="ABC TRANSPORTER PERMEASE PROTEIN MG189-RELATED-RELATED"/>
    <property type="match status" value="1"/>
</dbReference>
<evidence type="ECO:0000256" key="4">
    <source>
        <dbReference type="ARBA" id="ARBA00022692"/>
    </source>
</evidence>
<evidence type="ECO:0000313" key="10">
    <source>
        <dbReference type="EMBL" id="MFC0673218.1"/>
    </source>
</evidence>
<keyword evidence="2 7" id="KW-0813">Transport</keyword>
<dbReference type="CDD" id="cd06261">
    <property type="entry name" value="TM_PBP2"/>
    <property type="match status" value="1"/>
</dbReference>
<evidence type="ECO:0000256" key="8">
    <source>
        <dbReference type="SAM" id="MobiDB-lite"/>
    </source>
</evidence>